<proteinExistence type="predicted"/>
<reference evidence="1 2" key="1">
    <citation type="submission" date="2015-01" db="EMBL/GenBank/DDBJ databases">
        <title>The Genome Sequence of Cryptococcus gattii EJB2.</title>
        <authorList>
            <consortium name="The Broad Institute Genomics Platform"/>
            <person name="Cuomo C."/>
            <person name="Litvintseva A."/>
            <person name="Chen Y."/>
            <person name="Heitman J."/>
            <person name="Sun S."/>
            <person name="Springer D."/>
            <person name="Dromer F."/>
            <person name="Young S."/>
            <person name="Zeng Q."/>
            <person name="Gargeya S."/>
            <person name="Abouelleil A."/>
            <person name="Alvarado L."/>
            <person name="Chapman S.B."/>
            <person name="Gainer-Dewar J."/>
            <person name="Goldberg J."/>
            <person name="Griggs A."/>
            <person name="Gujja S."/>
            <person name="Hansen M."/>
            <person name="Howarth C."/>
            <person name="Imamovic A."/>
            <person name="Larimer J."/>
            <person name="Murphy C."/>
            <person name="Naylor J."/>
            <person name="Pearson M."/>
            <person name="Priest M."/>
            <person name="Roberts A."/>
            <person name="Saif S."/>
            <person name="Shea T."/>
            <person name="Sykes S."/>
            <person name="Wortman J."/>
            <person name="Nusbaum C."/>
            <person name="Birren B."/>
        </authorList>
    </citation>
    <scope>NUCLEOTIDE SEQUENCE [LARGE SCALE GENOMIC DNA]</scope>
    <source>
        <strain evidence="1 2">EJB2</strain>
    </source>
</reference>
<evidence type="ECO:0000313" key="1">
    <source>
        <dbReference type="EMBL" id="KIR82336.1"/>
    </source>
</evidence>
<evidence type="ECO:0000313" key="2">
    <source>
        <dbReference type="Proteomes" id="UP000054272"/>
    </source>
</evidence>
<dbReference type="EMBL" id="KN848571">
    <property type="protein sequence ID" value="KIR82336.1"/>
    <property type="molecule type" value="Genomic_DNA"/>
</dbReference>
<protein>
    <submittedName>
        <fullName evidence="1">Uncharacterized protein</fullName>
    </submittedName>
</protein>
<accession>A0ABR5C372</accession>
<name>A0ABR5C372_9TREE</name>
<sequence>MLEQPGIHVHVLIDEWPAITQAQSHGDVRHLNFIVQPCWRSVSASWMTESRMLVIQRRLERSTLRSSRLSVGRRRRRERDVANTARL</sequence>
<organism evidence="1 2">
    <name type="scientific">Cryptococcus gattii EJB2</name>
    <dbReference type="NCBI Taxonomy" id="1296103"/>
    <lineage>
        <taxon>Eukaryota</taxon>
        <taxon>Fungi</taxon>
        <taxon>Dikarya</taxon>
        <taxon>Basidiomycota</taxon>
        <taxon>Agaricomycotina</taxon>
        <taxon>Tremellomycetes</taxon>
        <taxon>Tremellales</taxon>
        <taxon>Cryptococcaceae</taxon>
        <taxon>Cryptococcus</taxon>
        <taxon>Cryptococcus gattii species complex</taxon>
    </lineage>
</organism>
<dbReference type="Proteomes" id="UP000054272">
    <property type="component" value="Unassembled WGS sequence"/>
</dbReference>
<gene>
    <name evidence="1" type="ORF">I306_00663</name>
</gene>
<keyword evidence="2" id="KW-1185">Reference proteome</keyword>